<dbReference type="PROSITE" id="PS50110">
    <property type="entry name" value="RESPONSE_REGULATORY"/>
    <property type="match status" value="1"/>
</dbReference>
<dbReference type="GO" id="GO:0000156">
    <property type="term" value="F:phosphorelay response regulator activity"/>
    <property type="evidence" value="ECO:0007669"/>
    <property type="project" value="TreeGrafter"/>
</dbReference>
<name>X0YIY7_9ZZZZ</name>
<dbReference type="InterPro" id="IPR001789">
    <property type="entry name" value="Sig_transdc_resp-reg_receiver"/>
</dbReference>
<dbReference type="EMBL" id="BARS01051768">
    <property type="protein sequence ID" value="GAG48538.1"/>
    <property type="molecule type" value="Genomic_DNA"/>
</dbReference>
<reference evidence="2" key="1">
    <citation type="journal article" date="2014" name="Front. Microbiol.">
        <title>High frequency of phylogenetically diverse reductive dehalogenase-homologous genes in deep subseafloor sedimentary metagenomes.</title>
        <authorList>
            <person name="Kawai M."/>
            <person name="Futagami T."/>
            <person name="Toyoda A."/>
            <person name="Takaki Y."/>
            <person name="Nishi S."/>
            <person name="Hori S."/>
            <person name="Arai W."/>
            <person name="Tsubouchi T."/>
            <person name="Morono Y."/>
            <person name="Uchiyama I."/>
            <person name="Ito T."/>
            <person name="Fujiyama A."/>
            <person name="Inagaki F."/>
            <person name="Takami H."/>
        </authorList>
    </citation>
    <scope>NUCLEOTIDE SEQUENCE</scope>
    <source>
        <strain evidence="2">Expedition CK06-06</strain>
    </source>
</reference>
<evidence type="ECO:0000259" key="1">
    <source>
        <dbReference type="PROSITE" id="PS50110"/>
    </source>
</evidence>
<feature type="non-terminal residue" evidence="2">
    <location>
        <position position="1"/>
    </location>
</feature>
<dbReference type="AlphaFoldDB" id="X0YIY7"/>
<accession>X0YIY7</accession>
<protein>
    <recommendedName>
        <fullName evidence="1">Response regulatory domain-containing protein</fullName>
    </recommendedName>
</protein>
<dbReference type="InterPro" id="IPR011006">
    <property type="entry name" value="CheY-like_superfamily"/>
</dbReference>
<comment type="caution">
    <text evidence="2">The sequence shown here is derived from an EMBL/GenBank/DDBJ whole genome shotgun (WGS) entry which is preliminary data.</text>
</comment>
<dbReference type="PANTHER" id="PTHR45526">
    <property type="entry name" value="TRANSCRIPTIONAL REGULATORY PROTEIN DPIA"/>
    <property type="match status" value="1"/>
</dbReference>
<dbReference type="Pfam" id="PF00072">
    <property type="entry name" value="Response_reg"/>
    <property type="match status" value="1"/>
</dbReference>
<dbReference type="PANTHER" id="PTHR45526:SF1">
    <property type="entry name" value="TRANSCRIPTIONAL REGULATORY PROTEIN DCUR-RELATED"/>
    <property type="match status" value="1"/>
</dbReference>
<proteinExistence type="predicted"/>
<dbReference type="InterPro" id="IPR051271">
    <property type="entry name" value="2C-system_Tx_regulators"/>
</dbReference>
<feature type="domain" description="Response regulatory" evidence="1">
    <location>
        <begin position="1"/>
        <end position="68"/>
    </location>
</feature>
<sequence>LIDIKLPDMEGTALLNTFTEKRPKMKKIIVTGFPTLENAMKAVNEGADGYILKPVKIETLIETIEEHLSKQREEEKFSERKVEEFIEARARELDTMTKYHRPI</sequence>
<evidence type="ECO:0000313" key="2">
    <source>
        <dbReference type="EMBL" id="GAG48538.1"/>
    </source>
</evidence>
<organism evidence="2">
    <name type="scientific">marine sediment metagenome</name>
    <dbReference type="NCBI Taxonomy" id="412755"/>
    <lineage>
        <taxon>unclassified sequences</taxon>
        <taxon>metagenomes</taxon>
        <taxon>ecological metagenomes</taxon>
    </lineage>
</organism>
<gene>
    <name evidence="2" type="ORF">S01H1_77051</name>
</gene>
<dbReference type="Gene3D" id="3.40.50.2300">
    <property type="match status" value="1"/>
</dbReference>
<dbReference type="SUPFAM" id="SSF52172">
    <property type="entry name" value="CheY-like"/>
    <property type="match status" value="1"/>
</dbReference>